<dbReference type="PANTHER" id="PTHR30204">
    <property type="entry name" value="REDOX-CYCLING DRUG-SENSING TRANSCRIPTIONAL ACTIVATOR SOXR"/>
    <property type="match status" value="1"/>
</dbReference>
<evidence type="ECO:0000313" key="4">
    <source>
        <dbReference type="Proteomes" id="UP001589647"/>
    </source>
</evidence>
<protein>
    <submittedName>
        <fullName evidence="3">MerR family transcriptional regulator</fullName>
    </submittedName>
</protein>
<dbReference type="InterPro" id="IPR009061">
    <property type="entry name" value="DNA-bd_dom_put_sf"/>
</dbReference>
<dbReference type="CDD" id="cd01109">
    <property type="entry name" value="HTH_YyaN"/>
    <property type="match status" value="1"/>
</dbReference>
<dbReference type="Gene3D" id="1.10.1660.10">
    <property type="match status" value="1"/>
</dbReference>
<dbReference type="Proteomes" id="UP001589647">
    <property type="component" value="Unassembled WGS sequence"/>
</dbReference>
<evidence type="ECO:0000256" key="1">
    <source>
        <dbReference type="ARBA" id="ARBA00023125"/>
    </source>
</evidence>
<keyword evidence="1" id="KW-0238">DNA-binding</keyword>
<dbReference type="InterPro" id="IPR047057">
    <property type="entry name" value="MerR_fam"/>
</dbReference>
<accession>A0ABV5IR80</accession>
<reference evidence="3 4" key="1">
    <citation type="submission" date="2024-09" db="EMBL/GenBank/DDBJ databases">
        <authorList>
            <person name="Sun Q."/>
            <person name="Mori K."/>
        </authorList>
    </citation>
    <scope>NUCLEOTIDE SEQUENCE [LARGE SCALE GENOMIC DNA]</scope>
    <source>
        <strain evidence="3 4">CCM 3426</strain>
    </source>
</reference>
<dbReference type="SUPFAM" id="SSF46955">
    <property type="entry name" value="Putative DNA-binding domain"/>
    <property type="match status" value="1"/>
</dbReference>
<feature type="domain" description="HTH merR-type" evidence="2">
    <location>
        <begin position="4"/>
        <end position="74"/>
    </location>
</feature>
<sequence length="126" mass="14511">MDQSLTIAEVAAETGLSAHALRYYEKAGLMRETPPRGGNGHRRYTERDLAWIRFLTRLRGTGMSIADVRRYAELVRAGESTTAERKQILLTHREEVAKRIAQLKDDLAAIDYKIDIYEKLEEKYQL</sequence>
<dbReference type="SMART" id="SM00422">
    <property type="entry name" value="HTH_MERR"/>
    <property type="match status" value="1"/>
</dbReference>
<comment type="caution">
    <text evidence="3">The sequence shown here is derived from an EMBL/GenBank/DDBJ whole genome shotgun (WGS) entry which is preliminary data.</text>
</comment>
<evidence type="ECO:0000313" key="3">
    <source>
        <dbReference type="EMBL" id="MFB9207028.1"/>
    </source>
</evidence>
<dbReference type="PROSITE" id="PS50937">
    <property type="entry name" value="HTH_MERR_2"/>
    <property type="match status" value="1"/>
</dbReference>
<evidence type="ECO:0000259" key="2">
    <source>
        <dbReference type="PROSITE" id="PS50937"/>
    </source>
</evidence>
<dbReference type="InterPro" id="IPR000551">
    <property type="entry name" value="MerR-type_HTH_dom"/>
</dbReference>
<dbReference type="RefSeq" id="WP_125638074.1">
    <property type="nucleotide sequence ID" value="NZ_BMRC01000013.1"/>
</dbReference>
<dbReference type="Pfam" id="PF13411">
    <property type="entry name" value="MerR_1"/>
    <property type="match status" value="1"/>
</dbReference>
<dbReference type="PANTHER" id="PTHR30204:SF98">
    <property type="entry name" value="HTH-TYPE TRANSCRIPTIONAL REGULATOR ADHR"/>
    <property type="match status" value="1"/>
</dbReference>
<dbReference type="PROSITE" id="PS00552">
    <property type="entry name" value="HTH_MERR_1"/>
    <property type="match status" value="1"/>
</dbReference>
<proteinExistence type="predicted"/>
<gene>
    <name evidence="3" type="ORF">ACFFV7_37955</name>
</gene>
<dbReference type="EMBL" id="JBHMEI010000044">
    <property type="protein sequence ID" value="MFB9207028.1"/>
    <property type="molecule type" value="Genomic_DNA"/>
</dbReference>
<organism evidence="3 4">
    <name type="scientific">Nonomuraea spiralis</name>
    <dbReference type="NCBI Taxonomy" id="46182"/>
    <lineage>
        <taxon>Bacteria</taxon>
        <taxon>Bacillati</taxon>
        <taxon>Actinomycetota</taxon>
        <taxon>Actinomycetes</taxon>
        <taxon>Streptosporangiales</taxon>
        <taxon>Streptosporangiaceae</taxon>
        <taxon>Nonomuraea</taxon>
    </lineage>
</organism>
<keyword evidence="4" id="KW-1185">Reference proteome</keyword>
<name>A0ABV5IR80_9ACTN</name>